<evidence type="ECO:0000313" key="1">
    <source>
        <dbReference type="EMBL" id="KAK3231345.1"/>
    </source>
</evidence>
<dbReference type="Proteomes" id="UP001281410">
    <property type="component" value="Unassembled WGS sequence"/>
</dbReference>
<gene>
    <name evidence="1" type="ORF">Dsin_003226</name>
</gene>
<comment type="caution">
    <text evidence="1">The sequence shown here is derived from an EMBL/GenBank/DDBJ whole genome shotgun (WGS) entry which is preliminary data.</text>
</comment>
<accession>A0AAE0B8L8</accession>
<organism evidence="1 2">
    <name type="scientific">Dipteronia sinensis</name>
    <dbReference type="NCBI Taxonomy" id="43782"/>
    <lineage>
        <taxon>Eukaryota</taxon>
        <taxon>Viridiplantae</taxon>
        <taxon>Streptophyta</taxon>
        <taxon>Embryophyta</taxon>
        <taxon>Tracheophyta</taxon>
        <taxon>Spermatophyta</taxon>
        <taxon>Magnoliopsida</taxon>
        <taxon>eudicotyledons</taxon>
        <taxon>Gunneridae</taxon>
        <taxon>Pentapetalae</taxon>
        <taxon>rosids</taxon>
        <taxon>malvids</taxon>
        <taxon>Sapindales</taxon>
        <taxon>Sapindaceae</taxon>
        <taxon>Hippocastanoideae</taxon>
        <taxon>Acereae</taxon>
        <taxon>Dipteronia</taxon>
    </lineage>
</organism>
<protein>
    <submittedName>
        <fullName evidence="1">Uncharacterized protein</fullName>
    </submittedName>
</protein>
<sequence>MDNGRYHRILETSNSVGKLALVYGRVSVEQKEDTNLEIVEKRKEVMSDSKINENVVIIGESRYSKPMMGVDCPKDLGDHVQAAVFNFGSQQSVERSQAKHGIKDKGMLTSLAKGAKLGKRALFKVCEPFRDSTKKSKRDFTRSEEVGATANEDLLVTIGENEGLIRDSMVATTTHLVIQQGASGKERSGWQIDEVTQGISMLLWGSDGVSGLPTTGNGLVERNSVLIPSNYVVLTSARRSRNTIEGLRDDNRVWPSDQGGMESVVSQFFAKLFYFSSPSLDDIEKVTCSIQAKPSSKSRDFLDWLFTAEEVRKATFDMFPRKAFGLDARPMLIYQKYWAIFW</sequence>
<evidence type="ECO:0000313" key="2">
    <source>
        <dbReference type="Proteomes" id="UP001281410"/>
    </source>
</evidence>
<name>A0AAE0B8L8_9ROSI</name>
<dbReference type="AlphaFoldDB" id="A0AAE0B8L8"/>
<dbReference type="EMBL" id="JANJYJ010000001">
    <property type="protein sequence ID" value="KAK3231345.1"/>
    <property type="molecule type" value="Genomic_DNA"/>
</dbReference>
<keyword evidence="2" id="KW-1185">Reference proteome</keyword>
<proteinExistence type="predicted"/>
<reference evidence="1" key="1">
    <citation type="journal article" date="2023" name="Plant J.">
        <title>Genome sequences and population genomics provide insights into the demographic history, inbreeding, and mutation load of two 'living fossil' tree species of Dipteronia.</title>
        <authorList>
            <person name="Feng Y."/>
            <person name="Comes H.P."/>
            <person name="Chen J."/>
            <person name="Zhu S."/>
            <person name="Lu R."/>
            <person name="Zhang X."/>
            <person name="Li P."/>
            <person name="Qiu J."/>
            <person name="Olsen K.M."/>
            <person name="Qiu Y."/>
        </authorList>
    </citation>
    <scope>NUCLEOTIDE SEQUENCE</scope>
    <source>
        <strain evidence="1">NBL</strain>
    </source>
</reference>